<dbReference type="STRING" id="1798697.A2373_00515"/>
<evidence type="ECO:0008006" key="3">
    <source>
        <dbReference type="Google" id="ProtNLM"/>
    </source>
</evidence>
<dbReference type="Proteomes" id="UP000176300">
    <property type="component" value="Unassembled WGS sequence"/>
</dbReference>
<evidence type="ECO:0000313" key="1">
    <source>
        <dbReference type="EMBL" id="OGH84027.1"/>
    </source>
</evidence>
<organism evidence="1 2">
    <name type="scientific">Candidatus Magasanikbacteria bacterium RIFOXYB1_FULL_40_15</name>
    <dbReference type="NCBI Taxonomy" id="1798697"/>
    <lineage>
        <taxon>Bacteria</taxon>
        <taxon>Candidatus Magasanikiibacteriota</taxon>
    </lineage>
</organism>
<dbReference type="InterPro" id="IPR043129">
    <property type="entry name" value="ATPase_NBD"/>
</dbReference>
<gene>
    <name evidence="1" type="ORF">A2373_00515</name>
</gene>
<dbReference type="EMBL" id="MFQS01000005">
    <property type="protein sequence ID" value="OGH84027.1"/>
    <property type="molecule type" value="Genomic_DNA"/>
</dbReference>
<name>A0A1F6NJ84_9BACT</name>
<proteinExistence type="predicted"/>
<dbReference type="AlphaFoldDB" id="A0A1F6NJ84"/>
<protein>
    <recommendedName>
        <fullName evidence="3">Gcp-like domain-containing protein</fullName>
    </recommendedName>
</protein>
<accession>A0A1F6NJ84</accession>
<dbReference type="Gene3D" id="3.30.420.40">
    <property type="match status" value="1"/>
</dbReference>
<evidence type="ECO:0000313" key="2">
    <source>
        <dbReference type="Proteomes" id="UP000176300"/>
    </source>
</evidence>
<comment type="caution">
    <text evidence="1">The sequence shown here is derived from an EMBL/GenBank/DDBJ whole genome shotgun (WGS) entry which is preliminary data.</text>
</comment>
<sequence length="124" mass="13761">MFLLIDLSEKDKIHLELFDEKTSCKAEYSGRNRELLTSIDAFFNKQKFDKKGLKGIMAVVGKGSFTNTRISAVVSNVFGYALKIPVMAIAKEQVGQAQKLIPELKKMPVGQYISAKYSGEPNIG</sequence>
<dbReference type="SUPFAM" id="SSF53067">
    <property type="entry name" value="Actin-like ATPase domain"/>
    <property type="match status" value="1"/>
</dbReference>
<reference evidence="1 2" key="1">
    <citation type="journal article" date="2016" name="Nat. Commun.">
        <title>Thousands of microbial genomes shed light on interconnected biogeochemical processes in an aquifer system.</title>
        <authorList>
            <person name="Anantharaman K."/>
            <person name="Brown C.T."/>
            <person name="Hug L.A."/>
            <person name="Sharon I."/>
            <person name="Castelle C.J."/>
            <person name="Probst A.J."/>
            <person name="Thomas B.C."/>
            <person name="Singh A."/>
            <person name="Wilkins M.J."/>
            <person name="Karaoz U."/>
            <person name="Brodie E.L."/>
            <person name="Williams K.H."/>
            <person name="Hubbard S.S."/>
            <person name="Banfield J.F."/>
        </authorList>
    </citation>
    <scope>NUCLEOTIDE SEQUENCE [LARGE SCALE GENOMIC DNA]</scope>
</reference>